<protein>
    <submittedName>
        <fullName evidence="2">LLM class F420-dependent oxidoreductase</fullName>
    </submittedName>
</protein>
<evidence type="ECO:0000313" key="2">
    <source>
        <dbReference type="EMBL" id="BBX97742.1"/>
    </source>
</evidence>
<dbReference type="InterPro" id="IPR036661">
    <property type="entry name" value="Luciferase-like_sf"/>
</dbReference>
<name>A0A1X1Y5I7_9MYCO</name>
<evidence type="ECO:0000313" key="3">
    <source>
        <dbReference type="Proteomes" id="UP000466396"/>
    </source>
</evidence>
<gene>
    <name evidence="2" type="ORF">MLAC_30360</name>
</gene>
<dbReference type="OrthoDB" id="4074025at2"/>
<dbReference type="NCBIfam" id="TIGR03619">
    <property type="entry name" value="F420_Rv2161c"/>
    <property type="match status" value="1"/>
</dbReference>
<evidence type="ECO:0000259" key="1">
    <source>
        <dbReference type="Pfam" id="PF00296"/>
    </source>
</evidence>
<dbReference type="PANTHER" id="PTHR42847:SF4">
    <property type="entry name" value="ALKANESULFONATE MONOOXYGENASE-RELATED"/>
    <property type="match status" value="1"/>
</dbReference>
<reference evidence="2 3" key="1">
    <citation type="journal article" date="2019" name="Emerg. Microbes Infect.">
        <title>Comprehensive subspecies identification of 175 nontuberculous mycobacteria species based on 7547 genomic profiles.</title>
        <authorList>
            <person name="Matsumoto Y."/>
            <person name="Kinjo T."/>
            <person name="Motooka D."/>
            <person name="Nabeya D."/>
            <person name="Jung N."/>
            <person name="Uechi K."/>
            <person name="Horii T."/>
            <person name="Iida T."/>
            <person name="Fujita J."/>
            <person name="Nakamura S."/>
        </authorList>
    </citation>
    <scope>NUCLEOTIDE SEQUENCE [LARGE SCALE GENOMIC DNA]</scope>
    <source>
        <strain evidence="2 3">JCM 15657</strain>
    </source>
</reference>
<proteinExistence type="predicted"/>
<dbReference type="PANTHER" id="PTHR42847">
    <property type="entry name" value="ALKANESULFONATE MONOOXYGENASE"/>
    <property type="match status" value="1"/>
</dbReference>
<dbReference type="Proteomes" id="UP000466396">
    <property type="component" value="Chromosome"/>
</dbReference>
<dbReference type="InterPro" id="IPR050172">
    <property type="entry name" value="SsuD_RutA_monooxygenase"/>
</dbReference>
<dbReference type="AlphaFoldDB" id="A0A1X1Y5I7"/>
<dbReference type="KEGG" id="mlj:MLAC_30360"/>
<feature type="domain" description="Luciferase-like" evidence="1">
    <location>
        <begin position="20"/>
        <end position="252"/>
    </location>
</feature>
<dbReference type="GO" id="GO:0046306">
    <property type="term" value="P:alkanesulfonate catabolic process"/>
    <property type="evidence" value="ECO:0007669"/>
    <property type="project" value="TreeGrafter"/>
</dbReference>
<keyword evidence="3" id="KW-1185">Reference proteome</keyword>
<dbReference type="Gene3D" id="3.20.20.30">
    <property type="entry name" value="Luciferase-like domain"/>
    <property type="match status" value="1"/>
</dbReference>
<dbReference type="STRING" id="169765.AWC15_22120"/>
<dbReference type="RefSeq" id="WP_085160624.1">
    <property type="nucleotide sequence ID" value="NZ_AP022581.1"/>
</dbReference>
<organism evidence="2 3">
    <name type="scientific">Mycobacterium lacus</name>
    <dbReference type="NCBI Taxonomy" id="169765"/>
    <lineage>
        <taxon>Bacteria</taxon>
        <taxon>Bacillati</taxon>
        <taxon>Actinomycetota</taxon>
        <taxon>Actinomycetes</taxon>
        <taxon>Mycobacteriales</taxon>
        <taxon>Mycobacteriaceae</taxon>
        <taxon>Mycobacterium</taxon>
    </lineage>
</organism>
<dbReference type="GO" id="GO:0008726">
    <property type="term" value="F:alkanesulfonate monooxygenase activity"/>
    <property type="evidence" value="ECO:0007669"/>
    <property type="project" value="TreeGrafter"/>
</dbReference>
<dbReference type="Pfam" id="PF00296">
    <property type="entry name" value="Bac_luciferase"/>
    <property type="match status" value="1"/>
</dbReference>
<dbReference type="InterPro" id="IPR019921">
    <property type="entry name" value="Lucif-like_OxRdtase_Rv2161c"/>
</dbReference>
<dbReference type="SUPFAM" id="SSF51679">
    <property type="entry name" value="Bacterial luciferase-like"/>
    <property type="match status" value="1"/>
</dbReference>
<dbReference type="EMBL" id="AP022581">
    <property type="protein sequence ID" value="BBX97742.1"/>
    <property type="molecule type" value="Genomic_DNA"/>
</dbReference>
<accession>A0A1X1Y5I7</accession>
<sequence length="311" mass="33161">MTHRPEISLHLCTYSEDPNHDWNATLDTARAMDAAGVDRVMVSDHIAFGENLAAYANPAVGGTVGGRQPTGPDGNWLEPLVFLTALATTTTRIRLGTGVLLAALRRPVVLAKQLATIDVLSGGRVDLGVGIGWQREEYEAAGLPFERRGRLLDHTLEVCQALWTQQRAAYRSPELSFAGIHQMPKPVQSGGIPVWVSGTVNAAVARRLSRFGNRWIPWGPAISDLQGAIPAMKRAIADVGGDPSDLHVQGSANLVKGPDGAIDVHATVAPVPQILADGGTDIRFAGSLPTDPLEATELLSALVRAFRDVTR</sequence>
<dbReference type="InterPro" id="IPR011251">
    <property type="entry name" value="Luciferase-like_dom"/>
</dbReference>